<evidence type="ECO:0000259" key="3">
    <source>
        <dbReference type="SMART" id="SM00822"/>
    </source>
</evidence>
<name>A0ABR1IWI8_9AGAR</name>
<evidence type="ECO:0000313" key="5">
    <source>
        <dbReference type="Proteomes" id="UP001498398"/>
    </source>
</evidence>
<dbReference type="InterPro" id="IPR009081">
    <property type="entry name" value="PP-bd_ACP"/>
</dbReference>
<accession>A0ABR1IWI8</accession>
<dbReference type="InterPro" id="IPR036736">
    <property type="entry name" value="ACP-like_sf"/>
</dbReference>
<dbReference type="InterPro" id="IPR051414">
    <property type="entry name" value="Adenylate-forming_Reductase"/>
</dbReference>
<proteinExistence type="predicted"/>
<dbReference type="SUPFAM" id="SSF47336">
    <property type="entry name" value="ACP-like"/>
    <property type="match status" value="1"/>
</dbReference>
<keyword evidence="1" id="KW-0596">Phosphopantetheine</keyword>
<dbReference type="InterPro" id="IPR036291">
    <property type="entry name" value="NAD(P)-bd_dom_sf"/>
</dbReference>
<evidence type="ECO:0000313" key="4">
    <source>
        <dbReference type="EMBL" id="KAK7442939.1"/>
    </source>
</evidence>
<dbReference type="SMART" id="SM00822">
    <property type="entry name" value="PKS_KR"/>
    <property type="match status" value="1"/>
</dbReference>
<dbReference type="InterPro" id="IPR013120">
    <property type="entry name" value="FAR_NAD-bd"/>
</dbReference>
<dbReference type="Pfam" id="PF08659">
    <property type="entry name" value="KR"/>
    <property type="match status" value="1"/>
</dbReference>
<reference evidence="4 5" key="1">
    <citation type="submission" date="2024-01" db="EMBL/GenBank/DDBJ databases">
        <title>A draft genome for the cacao thread blight pathogen Marasmiellus scandens.</title>
        <authorList>
            <person name="Baruah I.K."/>
            <person name="Leung J."/>
            <person name="Bukari Y."/>
            <person name="Amoako-Attah I."/>
            <person name="Meinhardt L.W."/>
            <person name="Bailey B.A."/>
            <person name="Cohen S.P."/>
        </authorList>
    </citation>
    <scope>NUCLEOTIDE SEQUENCE [LARGE SCALE GENOMIC DNA]</scope>
    <source>
        <strain evidence="4 5">GH-19</strain>
    </source>
</reference>
<dbReference type="PANTHER" id="PTHR43439">
    <property type="entry name" value="PHENYLACETATE-COENZYME A LIGASE"/>
    <property type="match status" value="1"/>
</dbReference>
<feature type="domain" description="Ketoreductase" evidence="3">
    <location>
        <begin position="429"/>
        <end position="608"/>
    </location>
</feature>
<dbReference type="Pfam" id="PF00550">
    <property type="entry name" value="PP-binding"/>
    <property type="match status" value="1"/>
</dbReference>
<dbReference type="SUPFAM" id="SSF51735">
    <property type="entry name" value="NAD(P)-binding Rossmann-fold domains"/>
    <property type="match status" value="2"/>
</dbReference>
<organism evidence="4 5">
    <name type="scientific">Marasmiellus scandens</name>
    <dbReference type="NCBI Taxonomy" id="2682957"/>
    <lineage>
        <taxon>Eukaryota</taxon>
        <taxon>Fungi</taxon>
        <taxon>Dikarya</taxon>
        <taxon>Basidiomycota</taxon>
        <taxon>Agaricomycotina</taxon>
        <taxon>Agaricomycetes</taxon>
        <taxon>Agaricomycetidae</taxon>
        <taxon>Agaricales</taxon>
        <taxon>Marasmiineae</taxon>
        <taxon>Omphalotaceae</taxon>
        <taxon>Marasmiellus</taxon>
    </lineage>
</organism>
<protein>
    <recommendedName>
        <fullName evidence="3">Ketoreductase domain-containing protein</fullName>
    </recommendedName>
</protein>
<dbReference type="Proteomes" id="UP001498398">
    <property type="component" value="Unassembled WGS sequence"/>
</dbReference>
<dbReference type="EMBL" id="JBANRG010000056">
    <property type="protein sequence ID" value="KAK7442939.1"/>
    <property type="molecule type" value="Genomic_DNA"/>
</dbReference>
<gene>
    <name evidence="4" type="ORF">VKT23_015881</name>
</gene>
<dbReference type="InterPro" id="IPR013968">
    <property type="entry name" value="PKS_KR"/>
</dbReference>
<dbReference type="InterPro" id="IPR057326">
    <property type="entry name" value="KR_dom"/>
</dbReference>
<keyword evidence="5" id="KW-1185">Reference proteome</keyword>
<keyword evidence="2" id="KW-0597">Phosphoprotein</keyword>
<evidence type="ECO:0000256" key="2">
    <source>
        <dbReference type="ARBA" id="ARBA00022553"/>
    </source>
</evidence>
<sequence length="1184" mass="129934">MPDNYHVDKFSFLLAPGGFWIFTTNRSSAEFETGQEICNYIDASLKARSTFSNLFDIAEHFAFHYAYGSEKYIQWEFSGLNPNQDLDIWLLAADGRDSNALLGLARCLRREYMRWTLRTVAFPAEINLGERVEILSSFSSSLKRETDFVYCKDGQLLVPRMVPIPKLKAPFPSAPRVLNMQDPPANHTQIQLVTSSASTNGSLFGFWGRVCHDVRGFKADLIVAGLSSGPLDRLATVDSGTIAPVPCFQGSAMVDADQLAGMAIAVLAPGRNSFLQSRTSQSIVLVTHADSNIGRGIQELYRLHRVPKLICVPSGVTLMELATKGYQNFDLIISGYEYASGLPFIQLLHSLLKPMAGKLFLWNHPTSGVPGILSQDPCAIGDALSIAFELVATFQRSEDLVFDYWDRRASLSPEICSLHSPEAQFSPDKFYILIGGFGSLGVHIARFMYQRGARRIVLTSRRGNFKNKILAVGRMTKCLENLKDLNLSISAVDGSSTEQMTSFFNTFSLGSVGGCIVLTAVLRDKVFASLTTDDFNATFDGKSGVFDALARSTDVSQFDFLIAFTSVSGAFGNQGQANYAAANTALENDVGSLDNGFSFICPGIIDSALMSANSDSGQLSEWSFTSEQMLLSLNDAIYRQQMGQKLTRYIPCLDWGSLDRNIGMHVLGKHLVPEDQAKPQVTSTDNVCEEISRIVQEVLEIPKSDFRTDIPFTAYGIDSLSASRLSFALRSFISISQIQLLADICLNDLYNQLSDVEVAISTETISGPFDGLNGMIEMLSKYTQKSFTRMIGTVSSDADQDKPSTEVVLLTGSMGSLGTEILAQLLVNPEIAGVFAFNRPPPSGSSLERQRMSFILHGHEASLVESPKLVLIEGDFGAKDLGLRIETVGQLKKNVTHIIHAAWAVNFAMPLSGFEDLVKGTQTLMQLAAQSEQSASLSFSYISSVGILQQPKDTSILQEKILSDPEVSLSSGYSSSKWVAEKLVAGNAQTFGLNVNILRVGLIAGSSNGYWDKSHWFPAIVQTAEYLGCLPDGEDHVSWVTCEVASKSIIELRKTSTSQQVLNLVHPRPVKWNDLITVLAECLNVPIVPFAEWFGRLEGSARDDASRPFEKRQGEFRGAYKLLDLFRRGLDPSVNFESMGFLPMASNEMACSLSLTLRNAPSLSRNNVLQWVKSWKEVGVLNAE</sequence>
<dbReference type="Gene3D" id="3.40.50.720">
    <property type="entry name" value="NAD(P)-binding Rossmann-like Domain"/>
    <property type="match status" value="2"/>
</dbReference>
<comment type="caution">
    <text evidence="4">The sequence shown here is derived from an EMBL/GenBank/DDBJ whole genome shotgun (WGS) entry which is preliminary data.</text>
</comment>
<dbReference type="PANTHER" id="PTHR43439:SF2">
    <property type="entry name" value="ENZYME, PUTATIVE (JCVI)-RELATED"/>
    <property type="match status" value="1"/>
</dbReference>
<dbReference type="Pfam" id="PF07993">
    <property type="entry name" value="NAD_binding_4"/>
    <property type="match status" value="1"/>
</dbReference>
<evidence type="ECO:0000256" key="1">
    <source>
        <dbReference type="ARBA" id="ARBA00022450"/>
    </source>
</evidence>